<feature type="transmembrane region" description="Helical" evidence="11">
    <location>
        <begin position="166"/>
        <end position="189"/>
    </location>
</feature>
<evidence type="ECO:0000256" key="6">
    <source>
        <dbReference type="ARBA" id="ARBA00022692"/>
    </source>
</evidence>
<comment type="catalytic activity">
    <reaction evidence="1">
        <text>ATP + protein L-histidine = ADP + protein N-phospho-L-histidine.</text>
        <dbReference type="EC" id="2.7.13.3"/>
    </reaction>
</comment>
<dbReference type="SUPFAM" id="SSF158472">
    <property type="entry name" value="HAMP domain-like"/>
    <property type="match status" value="1"/>
</dbReference>
<evidence type="ECO:0000256" key="12">
    <source>
        <dbReference type="SAM" id="SignalP"/>
    </source>
</evidence>
<evidence type="ECO:0000256" key="3">
    <source>
        <dbReference type="ARBA" id="ARBA00012438"/>
    </source>
</evidence>
<evidence type="ECO:0000259" key="14">
    <source>
        <dbReference type="PROSITE" id="PS50885"/>
    </source>
</evidence>
<dbReference type="InterPro" id="IPR003661">
    <property type="entry name" value="HisK_dim/P_dom"/>
</dbReference>
<evidence type="ECO:0000313" key="15">
    <source>
        <dbReference type="EMBL" id="PCK30694.1"/>
    </source>
</evidence>
<feature type="domain" description="HAMP" evidence="14">
    <location>
        <begin position="186"/>
        <end position="238"/>
    </location>
</feature>
<dbReference type="Gene3D" id="6.10.340.10">
    <property type="match status" value="1"/>
</dbReference>
<keyword evidence="7 15" id="KW-0418">Kinase</keyword>
<dbReference type="Proteomes" id="UP000228621">
    <property type="component" value="Unassembled WGS sequence"/>
</dbReference>
<dbReference type="SUPFAM" id="SSF47384">
    <property type="entry name" value="Homodimeric domain of signal transducing histidine kinase"/>
    <property type="match status" value="1"/>
</dbReference>
<dbReference type="InterPro" id="IPR003594">
    <property type="entry name" value="HATPase_dom"/>
</dbReference>
<accession>A0A2A5JMK5</accession>
<comment type="caution">
    <text evidence="15">The sequence shown here is derived from an EMBL/GenBank/DDBJ whole genome shotgun (WGS) entry which is preliminary data.</text>
</comment>
<feature type="signal peptide" evidence="12">
    <location>
        <begin position="1"/>
        <end position="26"/>
    </location>
</feature>
<dbReference type="InterPro" id="IPR050428">
    <property type="entry name" value="TCS_sensor_his_kinase"/>
</dbReference>
<keyword evidence="16" id="KW-1185">Reference proteome</keyword>
<dbReference type="PANTHER" id="PTHR45436">
    <property type="entry name" value="SENSOR HISTIDINE KINASE YKOH"/>
    <property type="match status" value="1"/>
</dbReference>
<evidence type="ECO:0000256" key="10">
    <source>
        <dbReference type="ARBA" id="ARBA00023136"/>
    </source>
</evidence>
<dbReference type="GO" id="GO:0005886">
    <property type="term" value="C:plasma membrane"/>
    <property type="evidence" value="ECO:0007669"/>
    <property type="project" value="UniProtKB-ARBA"/>
</dbReference>
<keyword evidence="10 11" id="KW-0472">Membrane</keyword>
<comment type="subcellular location">
    <subcellularLocation>
        <location evidence="2">Membrane</location>
    </subcellularLocation>
</comment>
<evidence type="ECO:0000256" key="7">
    <source>
        <dbReference type="ARBA" id="ARBA00022777"/>
    </source>
</evidence>
<keyword evidence="9" id="KW-0902">Two-component regulatory system</keyword>
<dbReference type="EMBL" id="NKHF01000076">
    <property type="protein sequence ID" value="PCK30694.1"/>
    <property type="molecule type" value="Genomic_DNA"/>
</dbReference>
<keyword evidence="6 11" id="KW-0812">Transmembrane</keyword>
<proteinExistence type="predicted"/>
<dbReference type="Gene3D" id="3.30.565.10">
    <property type="entry name" value="Histidine kinase-like ATPase, C-terminal domain"/>
    <property type="match status" value="1"/>
</dbReference>
<evidence type="ECO:0000256" key="2">
    <source>
        <dbReference type="ARBA" id="ARBA00004370"/>
    </source>
</evidence>
<dbReference type="CDD" id="cd00082">
    <property type="entry name" value="HisKA"/>
    <property type="match status" value="1"/>
</dbReference>
<sequence length="459" mass="51236">MKLKTKFTLLVALCTFALLGSFYQLSKNSAERTFLAFNKQSAVTFGHALLDDDLVEEALAGNTFTSPEATLTFLASTFPEQLFIWRDANLTASEKTLDPTLTIDYEQVKSGHQFSIHHPGVAAFVVQFNEVQHELSQNEELFWLPKVLLDRSFEKEALQQAMLDDFMVALVILSIIAALLAWLGSWYFLSPLKQLKRSFKAIESGELDTRLALKRHDEVGEIINSFNNLAAWLQGLHQQYKQMNSDLSHELRTPLNGIRSRLEAMEDGIVPMDKAQLAVITQDLHNVNRIIDDLCLLSLTESKQLTLSPARVDLSELLASLLVRYQAQAEEQGVTLEAEIQAGVIVTLDAGRVRQIVVNLLDNAFKYGADGGIVTLHLDYQNNELVITVTDRGQGMSPTQLEQVFERFYRVQASRHDTSSLGLGLPICRQLAELMGATLTATSTENQGASFSLRFSQLT</sequence>
<dbReference type="OrthoDB" id="9809766at2"/>
<dbReference type="SMART" id="SM00304">
    <property type="entry name" value="HAMP"/>
    <property type="match status" value="1"/>
</dbReference>
<dbReference type="PROSITE" id="PS50885">
    <property type="entry name" value="HAMP"/>
    <property type="match status" value="1"/>
</dbReference>
<dbReference type="InterPro" id="IPR005467">
    <property type="entry name" value="His_kinase_dom"/>
</dbReference>
<gene>
    <name evidence="15" type="ORF">CEX98_16220</name>
</gene>
<dbReference type="InterPro" id="IPR003660">
    <property type="entry name" value="HAMP_dom"/>
</dbReference>
<reference evidence="16" key="1">
    <citation type="journal article" date="2019" name="Genome Announc.">
        <title>Draft Genome Sequence of Pseudoalteromonas piscicida Strain 36Y ROTHPW, an Hypersaline Seawater Isolate from the South Coast of Sonora, Mexico.</title>
        <authorList>
            <person name="Sanchez-Diaz R."/>
            <person name="Molina-Garza Z.J."/>
            <person name="Cruz-Suarez L.E."/>
            <person name="Selvin J."/>
            <person name="Kiran G.S."/>
            <person name="Ibarra-Gamez J.C."/>
            <person name="Gomez-Gil B."/>
            <person name="Galaviz-Silva L."/>
        </authorList>
    </citation>
    <scope>NUCLEOTIDE SEQUENCE [LARGE SCALE GENOMIC DNA]</scope>
    <source>
        <strain evidence="16">36Y_RITHPW</strain>
    </source>
</reference>
<dbReference type="PRINTS" id="PR00344">
    <property type="entry name" value="BCTRLSENSOR"/>
</dbReference>
<evidence type="ECO:0000259" key="13">
    <source>
        <dbReference type="PROSITE" id="PS50109"/>
    </source>
</evidence>
<evidence type="ECO:0000256" key="11">
    <source>
        <dbReference type="SAM" id="Phobius"/>
    </source>
</evidence>
<dbReference type="PANTHER" id="PTHR45436:SF5">
    <property type="entry name" value="SENSOR HISTIDINE KINASE TRCS"/>
    <property type="match status" value="1"/>
</dbReference>
<dbReference type="Pfam" id="PF00512">
    <property type="entry name" value="HisKA"/>
    <property type="match status" value="1"/>
</dbReference>
<dbReference type="SUPFAM" id="SSF55874">
    <property type="entry name" value="ATPase domain of HSP90 chaperone/DNA topoisomerase II/histidine kinase"/>
    <property type="match status" value="1"/>
</dbReference>
<dbReference type="CDD" id="cd06225">
    <property type="entry name" value="HAMP"/>
    <property type="match status" value="1"/>
</dbReference>
<dbReference type="InterPro" id="IPR004358">
    <property type="entry name" value="Sig_transdc_His_kin-like_C"/>
</dbReference>
<keyword evidence="4" id="KW-0597">Phosphoprotein</keyword>
<feature type="chain" id="PRO_5012224408" description="histidine kinase" evidence="12">
    <location>
        <begin position="27"/>
        <end position="459"/>
    </location>
</feature>
<dbReference type="InterPro" id="IPR036097">
    <property type="entry name" value="HisK_dim/P_sf"/>
</dbReference>
<keyword evidence="8 11" id="KW-1133">Transmembrane helix</keyword>
<dbReference type="Pfam" id="PF02518">
    <property type="entry name" value="HATPase_c"/>
    <property type="match status" value="1"/>
</dbReference>
<evidence type="ECO:0000256" key="1">
    <source>
        <dbReference type="ARBA" id="ARBA00000085"/>
    </source>
</evidence>
<evidence type="ECO:0000256" key="9">
    <source>
        <dbReference type="ARBA" id="ARBA00023012"/>
    </source>
</evidence>
<dbReference type="Gene3D" id="1.10.287.130">
    <property type="match status" value="1"/>
</dbReference>
<dbReference type="CDD" id="cd00075">
    <property type="entry name" value="HATPase"/>
    <property type="match status" value="1"/>
</dbReference>
<dbReference type="RefSeq" id="WP_099643084.1">
    <property type="nucleotide sequence ID" value="NZ_NKHF01000076.1"/>
</dbReference>
<protein>
    <recommendedName>
        <fullName evidence="3">histidine kinase</fullName>
        <ecNumber evidence="3">2.7.13.3</ecNumber>
    </recommendedName>
</protein>
<dbReference type="InterPro" id="IPR036890">
    <property type="entry name" value="HATPase_C_sf"/>
</dbReference>
<feature type="domain" description="Histidine kinase" evidence="13">
    <location>
        <begin position="246"/>
        <end position="459"/>
    </location>
</feature>
<evidence type="ECO:0000256" key="5">
    <source>
        <dbReference type="ARBA" id="ARBA00022679"/>
    </source>
</evidence>
<dbReference type="Pfam" id="PF00672">
    <property type="entry name" value="HAMP"/>
    <property type="match status" value="1"/>
</dbReference>
<evidence type="ECO:0000256" key="8">
    <source>
        <dbReference type="ARBA" id="ARBA00022989"/>
    </source>
</evidence>
<organism evidence="15 16">
    <name type="scientific">Pseudoalteromonas piscicida</name>
    <dbReference type="NCBI Taxonomy" id="43662"/>
    <lineage>
        <taxon>Bacteria</taxon>
        <taxon>Pseudomonadati</taxon>
        <taxon>Pseudomonadota</taxon>
        <taxon>Gammaproteobacteria</taxon>
        <taxon>Alteromonadales</taxon>
        <taxon>Pseudoalteromonadaceae</taxon>
        <taxon>Pseudoalteromonas</taxon>
    </lineage>
</organism>
<dbReference type="SMART" id="SM00387">
    <property type="entry name" value="HATPase_c"/>
    <property type="match status" value="1"/>
</dbReference>
<dbReference type="AlphaFoldDB" id="A0A2A5JMK5"/>
<keyword evidence="12" id="KW-0732">Signal</keyword>
<dbReference type="EC" id="2.7.13.3" evidence="3"/>
<dbReference type="PROSITE" id="PS50109">
    <property type="entry name" value="HIS_KIN"/>
    <property type="match status" value="1"/>
</dbReference>
<evidence type="ECO:0000256" key="4">
    <source>
        <dbReference type="ARBA" id="ARBA00022553"/>
    </source>
</evidence>
<dbReference type="SMART" id="SM00388">
    <property type="entry name" value="HisKA"/>
    <property type="match status" value="1"/>
</dbReference>
<keyword evidence="5" id="KW-0808">Transferase</keyword>
<dbReference type="GO" id="GO:0000155">
    <property type="term" value="F:phosphorelay sensor kinase activity"/>
    <property type="evidence" value="ECO:0007669"/>
    <property type="project" value="InterPro"/>
</dbReference>
<evidence type="ECO:0000313" key="16">
    <source>
        <dbReference type="Proteomes" id="UP000228621"/>
    </source>
</evidence>
<name>A0A2A5JMK5_PSEO7</name>
<dbReference type="FunFam" id="3.30.565.10:FF:000006">
    <property type="entry name" value="Sensor histidine kinase WalK"/>
    <property type="match status" value="1"/>
</dbReference>